<keyword evidence="3" id="KW-1185">Reference proteome</keyword>
<evidence type="ECO:0000256" key="1">
    <source>
        <dbReference type="SAM" id="MobiDB-lite"/>
    </source>
</evidence>
<feature type="compositionally biased region" description="Basic and acidic residues" evidence="1">
    <location>
        <begin position="84"/>
        <end position="93"/>
    </location>
</feature>
<organism evidence="2 3">
    <name type="scientific">Piloderma croceum (strain F 1598)</name>
    <dbReference type="NCBI Taxonomy" id="765440"/>
    <lineage>
        <taxon>Eukaryota</taxon>
        <taxon>Fungi</taxon>
        <taxon>Dikarya</taxon>
        <taxon>Basidiomycota</taxon>
        <taxon>Agaricomycotina</taxon>
        <taxon>Agaricomycetes</taxon>
        <taxon>Agaricomycetidae</taxon>
        <taxon>Atheliales</taxon>
        <taxon>Atheliaceae</taxon>
        <taxon>Piloderma</taxon>
    </lineage>
</organism>
<dbReference type="Proteomes" id="UP000054166">
    <property type="component" value="Unassembled WGS sequence"/>
</dbReference>
<name>A0A0C3B4Z1_PILCF</name>
<proteinExistence type="predicted"/>
<sequence>MLAQWGLSRDDFLQERGLNTGIEWHAEFESYLKYLLQGLQQHKASVLNIFRTWDNKFFPNTNTSLAGQCREGLNNEQSTRDALDALNTDKEDLGDNAIGDGEA</sequence>
<dbReference type="HOGENOM" id="CLU_2264754_0_0_1"/>
<feature type="region of interest" description="Disordered" evidence="1">
    <location>
        <begin position="84"/>
        <end position="103"/>
    </location>
</feature>
<evidence type="ECO:0000313" key="2">
    <source>
        <dbReference type="EMBL" id="KIM72357.1"/>
    </source>
</evidence>
<gene>
    <name evidence="2" type="ORF">PILCRDRAFT_16203</name>
</gene>
<dbReference type="STRING" id="765440.A0A0C3B4Z1"/>
<accession>A0A0C3B4Z1</accession>
<dbReference type="AlphaFoldDB" id="A0A0C3B4Z1"/>
<evidence type="ECO:0000313" key="3">
    <source>
        <dbReference type="Proteomes" id="UP000054166"/>
    </source>
</evidence>
<dbReference type="OrthoDB" id="3041503at2759"/>
<dbReference type="EMBL" id="KN833138">
    <property type="protein sequence ID" value="KIM72357.1"/>
    <property type="molecule type" value="Genomic_DNA"/>
</dbReference>
<dbReference type="InParanoid" id="A0A0C3B4Z1"/>
<reference evidence="3" key="2">
    <citation type="submission" date="2015-01" db="EMBL/GenBank/DDBJ databases">
        <title>Evolutionary Origins and Diversification of the Mycorrhizal Mutualists.</title>
        <authorList>
            <consortium name="DOE Joint Genome Institute"/>
            <consortium name="Mycorrhizal Genomics Consortium"/>
            <person name="Kohler A."/>
            <person name="Kuo A."/>
            <person name="Nagy L.G."/>
            <person name="Floudas D."/>
            <person name="Copeland A."/>
            <person name="Barry K.W."/>
            <person name="Cichocki N."/>
            <person name="Veneault-Fourrey C."/>
            <person name="LaButti K."/>
            <person name="Lindquist E.A."/>
            <person name="Lipzen A."/>
            <person name="Lundell T."/>
            <person name="Morin E."/>
            <person name="Murat C."/>
            <person name="Riley R."/>
            <person name="Ohm R."/>
            <person name="Sun H."/>
            <person name="Tunlid A."/>
            <person name="Henrissat B."/>
            <person name="Grigoriev I.V."/>
            <person name="Hibbett D.S."/>
            <person name="Martin F."/>
        </authorList>
    </citation>
    <scope>NUCLEOTIDE SEQUENCE [LARGE SCALE GENOMIC DNA]</scope>
    <source>
        <strain evidence="3">F 1598</strain>
    </source>
</reference>
<protein>
    <submittedName>
        <fullName evidence="2">Uncharacterized protein</fullName>
    </submittedName>
</protein>
<reference evidence="2 3" key="1">
    <citation type="submission" date="2014-04" db="EMBL/GenBank/DDBJ databases">
        <authorList>
            <consortium name="DOE Joint Genome Institute"/>
            <person name="Kuo A."/>
            <person name="Tarkka M."/>
            <person name="Buscot F."/>
            <person name="Kohler A."/>
            <person name="Nagy L.G."/>
            <person name="Floudas D."/>
            <person name="Copeland A."/>
            <person name="Barry K.W."/>
            <person name="Cichocki N."/>
            <person name="Veneault-Fourrey C."/>
            <person name="LaButti K."/>
            <person name="Lindquist E.A."/>
            <person name="Lipzen A."/>
            <person name="Lundell T."/>
            <person name="Morin E."/>
            <person name="Murat C."/>
            <person name="Sun H."/>
            <person name="Tunlid A."/>
            <person name="Henrissat B."/>
            <person name="Grigoriev I.V."/>
            <person name="Hibbett D.S."/>
            <person name="Martin F."/>
            <person name="Nordberg H.P."/>
            <person name="Cantor M.N."/>
            <person name="Hua S.X."/>
        </authorList>
    </citation>
    <scope>NUCLEOTIDE SEQUENCE [LARGE SCALE GENOMIC DNA]</scope>
    <source>
        <strain evidence="2 3">F 1598</strain>
    </source>
</reference>